<sequence length="119" mass="13482">MTPPDNAPWGFLEWAVAGLASIGASAAAFVWRLTMRLHTMEIAVRQHRRDLDAAQSNAESAVLRLAERLAALHEEHYRLRETIGALPNRSDIHDLELRLGERLDSLVSRFDRAFDPRRA</sequence>
<evidence type="ECO:0008006" key="5">
    <source>
        <dbReference type="Google" id="ProtNLM"/>
    </source>
</evidence>
<gene>
    <name evidence="3" type="ORF">DFR50_107117</name>
</gene>
<dbReference type="RefSeq" id="WP_113888667.1">
    <property type="nucleotide sequence ID" value="NZ_QNRK01000007.1"/>
</dbReference>
<accession>A0A366FML3</accession>
<feature type="coiled-coil region" evidence="1">
    <location>
        <begin position="37"/>
        <end position="64"/>
    </location>
</feature>
<proteinExistence type="predicted"/>
<dbReference type="Proteomes" id="UP000253529">
    <property type="component" value="Unassembled WGS sequence"/>
</dbReference>
<name>A0A366FML3_9HYPH</name>
<dbReference type="EMBL" id="QNRK01000007">
    <property type="protein sequence ID" value="RBP15847.1"/>
    <property type="molecule type" value="Genomic_DNA"/>
</dbReference>
<keyword evidence="2" id="KW-0812">Transmembrane</keyword>
<evidence type="ECO:0000313" key="3">
    <source>
        <dbReference type="EMBL" id="RBP15847.1"/>
    </source>
</evidence>
<keyword evidence="2" id="KW-1133">Transmembrane helix</keyword>
<evidence type="ECO:0000256" key="2">
    <source>
        <dbReference type="SAM" id="Phobius"/>
    </source>
</evidence>
<organism evidence="3 4">
    <name type="scientific">Roseiarcus fermentans</name>
    <dbReference type="NCBI Taxonomy" id="1473586"/>
    <lineage>
        <taxon>Bacteria</taxon>
        <taxon>Pseudomonadati</taxon>
        <taxon>Pseudomonadota</taxon>
        <taxon>Alphaproteobacteria</taxon>
        <taxon>Hyphomicrobiales</taxon>
        <taxon>Roseiarcaceae</taxon>
        <taxon>Roseiarcus</taxon>
    </lineage>
</organism>
<feature type="transmembrane region" description="Helical" evidence="2">
    <location>
        <begin position="12"/>
        <end position="31"/>
    </location>
</feature>
<reference evidence="3 4" key="1">
    <citation type="submission" date="2018-06" db="EMBL/GenBank/DDBJ databases">
        <title>Genomic Encyclopedia of Type Strains, Phase IV (KMG-IV): sequencing the most valuable type-strain genomes for metagenomic binning, comparative biology and taxonomic classification.</title>
        <authorList>
            <person name="Goeker M."/>
        </authorList>
    </citation>
    <scope>NUCLEOTIDE SEQUENCE [LARGE SCALE GENOMIC DNA]</scope>
    <source>
        <strain evidence="3 4">DSM 24875</strain>
    </source>
</reference>
<evidence type="ECO:0000313" key="4">
    <source>
        <dbReference type="Proteomes" id="UP000253529"/>
    </source>
</evidence>
<keyword evidence="1" id="KW-0175">Coiled coil</keyword>
<keyword evidence="4" id="KW-1185">Reference proteome</keyword>
<comment type="caution">
    <text evidence="3">The sequence shown here is derived from an EMBL/GenBank/DDBJ whole genome shotgun (WGS) entry which is preliminary data.</text>
</comment>
<keyword evidence="2" id="KW-0472">Membrane</keyword>
<protein>
    <recommendedName>
        <fullName evidence="5">DUF2730 family protein</fullName>
    </recommendedName>
</protein>
<evidence type="ECO:0000256" key="1">
    <source>
        <dbReference type="SAM" id="Coils"/>
    </source>
</evidence>
<dbReference type="OrthoDB" id="9896606at2"/>
<dbReference type="AlphaFoldDB" id="A0A366FML3"/>